<feature type="compositionally biased region" description="Basic and acidic residues" evidence="1">
    <location>
        <begin position="315"/>
        <end position="325"/>
    </location>
</feature>
<feature type="compositionally biased region" description="Basic residues" evidence="1">
    <location>
        <begin position="326"/>
        <end position="337"/>
    </location>
</feature>
<dbReference type="AlphaFoldDB" id="A0A017SS55"/>
<evidence type="ECO:0000313" key="3">
    <source>
        <dbReference type="Proteomes" id="UP000019804"/>
    </source>
</evidence>
<dbReference type="Proteomes" id="UP000019804">
    <property type="component" value="Unassembled WGS sequence"/>
</dbReference>
<keyword evidence="3" id="KW-1185">Reference proteome</keyword>
<name>A0A017SS55_ASPRC</name>
<sequence>MSLSVTPSKGPKGPSWVHENPYLTIGWEETSESGAPSLKHSAMRQTLSDQSILTPELFANVPWTIAKYLWDCLGKSNKRTLYIWKLLVTAYPSYFREISRYRLMKIEGPRMPIRDYLDQVKSDTLHWGVTLTLFTSFASVPELVEIANVKNLVALELNTSSELETFSNETDLPMTALNDRIVRTWSELATSGAFAHLRVLRISHQKQVSPVILRFLRSFPSLRLLVICDCPNIGRLFKKSSKAIEGWQPADILVGENDSNAAHDKLYGCYRASFATDEDMKVPDVPILSFQVGREMRRSTNTPSFDTIYLVRQGHPEHETPEPAAKRQKVPGKHSRATMREHKGRNLDSVLQEFL</sequence>
<accession>A0A017SS55</accession>
<dbReference type="OrthoDB" id="5273928at2759"/>
<evidence type="ECO:0000256" key="1">
    <source>
        <dbReference type="SAM" id="MobiDB-lite"/>
    </source>
</evidence>
<proteinExistence type="predicted"/>
<dbReference type="RefSeq" id="XP_040643112.1">
    <property type="nucleotide sequence ID" value="XM_040783492.1"/>
</dbReference>
<gene>
    <name evidence="2" type="ORF">EURHEDRAFT_444855</name>
</gene>
<evidence type="ECO:0000313" key="2">
    <source>
        <dbReference type="EMBL" id="EYE99424.1"/>
    </source>
</evidence>
<organism evidence="2 3">
    <name type="scientific">Aspergillus ruber (strain CBS 135680)</name>
    <dbReference type="NCBI Taxonomy" id="1388766"/>
    <lineage>
        <taxon>Eukaryota</taxon>
        <taxon>Fungi</taxon>
        <taxon>Dikarya</taxon>
        <taxon>Ascomycota</taxon>
        <taxon>Pezizomycotina</taxon>
        <taxon>Eurotiomycetes</taxon>
        <taxon>Eurotiomycetidae</taxon>
        <taxon>Eurotiales</taxon>
        <taxon>Aspergillaceae</taxon>
        <taxon>Aspergillus</taxon>
        <taxon>Aspergillus subgen. Aspergillus</taxon>
    </lineage>
</organism>
<dbReference type="HOGENOM" id="CLU_051524_0_0_1"/>
<dbReference type="EMBL" id="KK088411">
    <property type="protein sequence ID" value="EYE99424.1"/>
    <property type="molecule type" value="Genomic_DNA"/>
</dbReference>
<feature type="region of interest" description="Disordered" evidence="1">
    <location>
        <begin position="315"/>
        <end position="346"/>
    </location>
</feature>
<reference evidence="3" key="1">
    <citation type="journal article" date="2014" name="Nat. Commun.">
        <title>Genomic adaptations of the halophilic Dead Sea filamentous fungus Eurotium rubrum.</title>
        <authorList>
            <person name="Kis-Papo T."/>
            <person name="Weig A.R."/>
            <person name="Riley R."/>
            <person name="Persoh D."/>
            <person name="Salamov A."/>
            <person name="Sun H."/>
            <person name="Lipzen A."/>
            <person name="Wasser S.P."/>
            <person name="Rambold G."/>
            <person name="Grigoriev I.V."/>
            <person name="Nevo E."/>
        </authorList>
    </citation>
    <scope>NUCLEOTIDE SEQUENCE [LARGE SCALE GENOMIC DNA]</scope>
    <source>
        <strain evidence="3">CBS 135680</strain>
    </source>
</reference>
<dbReference type="SUPFAM" id="SSF52047">
    <property type="entry name" value="RNI-like"/>
    <property type="match status" value="1"/>
</dbReference>
<dbReference type="GeneID" id="63698616"/>
<protein>
    <submittedName>
        <fullName evidence="2">Uncharacterized protein</fullName>
    </submittedName>
</protein>